<accession>A0A9J6BEA2</accession>
<proteinExistence type="predicted"/>
<feature type="compositionally biased region" description="Basic and acidic residues" evidence="1">
    <location>
        <begin position="99"/>
        <end position="120"/>
    </location>
</feature>
<gene>
    <name evidence="3" type="ORF">PVAND_016153</name>
</gene>
<reference evidence="3" key="1">
    <citation type="submission" date="2021-03" db="EMBL/GenBank/DDBJ databases">
        <title>Chromosome level genome of the anhydrobiotic midge Polypedilum vanderplanki.</title>
        <authorList>
            <person name="Yoshida Y."/>
            <person name="Kikawada T."/>
            <person name="Gusev O."/>
        </authorList>
    </citation>
    <scope>NUCLEOTIDE SEQUENCE</scope>
    <source>
        <strain evidence="3">NIAS01</strain>
        <tissue evidence="3">Whole body or cell culture</tissue>
    </source>
</reference>
<keyword evidence="4" id="KW-1185">Reference proteome</keyword>
<evidence type="ECO:0000256" key="1">
    <source>
        <dbReference type="SAM" id="MobiDB-lite"/>
    </source>
</evidence>
<keyword evidence="2" id="KW-0732">Signal</keyword>
<protein>
    <submittedName>
        <fullName evidence="3">Uncharacterized protein</fullName>
    </submittedName>
</protein>
<sequence>MKRVEILPVNKFTVLFFIAIAIASNFAQEGVESQPASNNNGGGSGKPKIMQLLQGFMGQGGNKQGGEIPAEKIQSLIKIFTGGMMGGYGRKRRSLSTTDLKEASKTAEKKADEASTKEETETTVAPETYKPQRKKRMTYYKSSLYINQP</sequence>
<name>A0A9J6BEA2_POLVA</name>
<organism evidence="3 4">
    <name type="scientific">Polypedilum vanderplanki</name>
    <name type="common">Sleeping chironomid midge</name>
    <dbReference type="NCBI Taxonomy" id="319348"/>
    <lineage>
        <taxon>Eukaryota</taxon>
        <taxon>Metazoa</taxon>
        <taxon>Ecdysozoa</taxon>
        <taxon>Arthropoda</taxon>
        <taxon>Hexapoda</taxon>
        <taxon>Insecta</taxon>
        <taxon>Pterygota</taxon>
        <taxon>Neoptera</taxon>
        <taxon>Endopterygota</taxon>
        <taxon>Diptera</taxon>
        <taxon>Nematocera</taxon>
        <taxon>Chironomoidea</taxon>
        <taxon>Chironomidae</taxon>
        <taxon>Chironominae</taxon>
        <taxon>Polypedilum</taxon>
        <taxon>Polypedilum</taxon>
    </lineage>
</organism>
<feature type="chain" id="PRO_5039936579" evidence="2">
    <location>
        <begin position="28"/>
        <end position="149"/>
    </location>
</feature>
<evidence type="ECO:0000313" key="4">
    <source>
        <dbReference type="Proteomes" id="UP001107558"/>
    </source>
</evidence>
<evidence type="ECO:0000313" key="3">
    <source>
        <dbReference type="EMBL" id="KAG5668204.1"/>
    </source>
</evidence>
<dbReference type="Proteomes" id="UP001107558">
    <property type="component" value="Chromosome 4"/>
</dbReference>
<dbReference type="AlphaFoldDB" id="A0A9J6BEA2"/>
<evidence type="ECO:0000256" key="2">
    <source>
        <dbReference type="SAM" id="SignalP"/>
    </source>
</evidence>
<comment type="caution">
    <text evidence="3">The sequence shown here is derived from an EMBL/GenBank/DDBJ whole genome shotgun (WGS) entry which is preliminary data.</text>
</comment>
<dbReference type="EMBL" id="JADBJN010000004">
    <property type="protein sequence ID" value="KAG5668204.1"/>
    <property type="molecule type" value="Genomic_DNA"/>
</dbReference>
<feature type="region of interest" description="Disordered" evidence="1">
    <location>
        <begin position="86"/>
        <end position="130"/>
    </location>
</feature>
<feature type="signal peptide" evidence="2">
    <location>
        <begin position="1"/>
        <end position="27"/>
    </location>
</feature>